<dbReference type="Proteomes" id="UP001177120">
    <property type="component" value="Unassembled WGS sequence"/>
</dbReference>
<protein>
    <submittedName>
        <fullName evidence="9">DivIVA domain-containing protein</fullName>
    </submittedName>
</protein>
<keyword evidence="10" id="KW-1185">Reference proteome</keyword>
<dbReference type="RefSeq" id="WP_205492628.1">
    <property type="nucleotide sequence ID" value="NZ_JAFHAP010000004.1"/>
</dbReference>
<keyword evidence="7" id="KW-0131">Cell cycle</keyword>
<evidence type="ECO:0000256" key="7">
    <source>
        <dbReference type="ARBA" id="ARBA00023306"/>
    </source>
</evidence>
<evidence type="ECO:0000313" key="9">
    <source>
        <dbReference type="EMBL" id="MBN2908485.1"/>
    </source>
</evidence>
<evidence type="ECO:0000256" key="5">
    <source>
        <dbReference type="ARBA" id="ARBA00022960"/>
    </source>
</evidence>
<comment type="subcellular location">
    <subcellularLocation>
        <location evidence="1">Cytoplasm</location>
    </subcellularLocation>
</comment>
<sequence>MQRLTPMDIYKKDFKHAIRGYDIDEVNQFLDLVIKNFEELIEENERLKKELKKAQSGQVGQMTHPRLAKTEISPNDPVIQDILRRLERLEQRIFSTRP</sequence>
<dbReference type="EMBL" id="JAFHAP010000004">
    <property type="protein sequence ID" value="MBN2908485.1"/>
    <property type="molecule type" value="Genomic_DNA"/>
</dbReference>
<keyword evidence="5" id="KW-0133">Cell shape</keyword>
<dbReference type="InterPro" id="IPR019933">
    <property type="entry name" value="DivIVA_domain"/>
</dbReference>
<reference evidence="9" key="1">
    <citation type="journal article" date="2024" name="Int. J. Syst. Evol. Microbiol.">
        <title>Polycladomyces zharkentensis sp. nov., a novel thermophilic cellulose- and starch-degrading member of the Bacillota from a geothermal aquifer in Kazakhstan.</title>
        <authorList>
            <person name="Mashzhan A."/>
            <person name="Kistaubayeva A."/>
            <person name="Javier-Lopez R."/>
            <person name="Bissenova U."/>
            <person name="Bissenbay A."/>
            <person name="Birkeland N.K."/>
        </authorList>
    </citation>
    <scope>NUCLEOTIDE SEQUENCE</scope>
    <source>
        <strain evidence="9">ZKZ2T</strain>
    </source>
</reference>
<keyword evidence="6" id="KW-0175">Coiled coil</keyword>
<dbReference type="PIRSF" id="PIRSF029938">
    <property type="entry name" value="UCP029938"/>
    <property type="match status" value="1"/>
</dbReference>
<dbReference type="InterPro" id="IPR007793">
    <property type="entry name" value="DivIVA_fam"/>
</dbReference>
<gene>
    <name evidence="9" type="ORF">JQC72_03000</name>
</gene>
<dbReference type="InterPro" id="IPR011229">
    <property type="entry name" value="Cell_cycle_GpsB"/>
</dbReference>
<feature type="region of interest" description="Disordered" evidence="8">
    <location>
        <begin position="52"/>
        <end position="71"/>
    </location>
</feature>
<organism evidence="9 10">
    <name type="scientific">Polycladomyces zharkentensis</name>
    <dbReference type="NCBI Taxonomy" id="2807616"/>
    <lineage>
        <taxon>Bacteria</taxon>
        <taxon>Bacillati</taxon>
        <taxon>Bacillota</taxon>
        <taxon>Bacilli</taxon>
        <taxon>Bacillales</taxon>
        <taxon>Thermoactinomycetaceae</taxon>
        <taxon>Polycladomyces</taxon>
    </lineage>
</organism>
<evidence type="ECO:0000256" key="1">
    <source>
        <dbReference type="ARBA" id="ARBA00004496"/>
    </source>
</evidence>
<dbReference type="NCBIfam" id="TIGR03544">
    <property type="entry name" value="DivI1A_domain"/>
    <property type="match status" value="1"/>
</dbReference>
<evidence type="ECO:0000256" key="6">
    <source>
        <dbReference type="ARBA" id="ARBA00023054"/>
    </source>
</evidence>
<dbReference type="Pfam" id="PF05103">
    <property type="entry name" value="DivIVA"/>
    <property type="match status" value="1"/>
</dbReference>
<keyword evidence="4" id="KW-0132">Cell division</keyword>
<evidence type="ECO:0000256" key="3">
    <source>
        <dbReference type="ARBA" id="ARBA00022490"/>
    </source>
</evidence>
<evidence type="ECO:0000256" key="4">
    <source>
        <dbReference type="ARBA" id="ARBA00022618"/>
    </source>
</evidence>
<comment type="similarity">
    <text evidence="2">Belongs to the DivIVA family.</text>
</comment>
<comment type="caution">
    <text evidence="9">The sequence shown here is derived from an EMBL/GenBank/DDBJ whole genome shotgun (WGS) entry which is preliminary data.</text>
</comment>
<keyword evidence="3" id="KW-0963">Cytoplasm</keyword>
<evidence type="ECO:0000256" key="2">
    <source>
        <dbReference type="ARBA" id="ARBA00009008"/>
    </source>
</evidence>
<accession>A0ABS2WG08</accession>
<evidence type="ECO:0000256" key="8">
    <source>
        <dbReference type="SAM" id="MobiDB-lite"/>
    </source>
</evidence>
<name>A0ABS2WG08_9BACL</name>
<evidence type="ECO:0000313" key="10">
    <source>
        <dbReference type="Proteomes" id="UP001177120"/>
    </source>
</evidence>
<dbReference type="PANTHER" id="PTHR35794:SF2">
    <property type="entry name" value="CELL DIVISION PROTEIN DIVIVA"/>
    <property type="match status" value="1"/>
</dbReference>
<dbReference type="Gene3D" id="6.10.250.660">
    <property type="match status" value="1"/>
</dbReference>
<proteinExistence type="inferred from homology"/>
<dbReference type="PANTHER" id="PTHR35794">
    <property type="entry name" value="CELL DIVISION PROTEIN DIVIVA"/>
    <property type="match status" value="1"/>
</dbReference>